<dbReference type="InterPro" id="IPR050277">
    <property type="entry name" value="Sodium:Solute_Symporter"/>
</dbReference>
<comment type="function">
    <text evidence="14">Catalyzes the sodium-dependent uptake of extracellular L-proline.</text>
</comment>
<feature type="transmembrane region" description="Helical" evidence="14">
    <location>
        <begin position="372"/>
        <end position="391"/>
    </location>
</feature>
<gene>
    <name evidence="15" type="primary">putP</name>
    <name evidence="15" type="ORF">CYJ41_03385</name>
</gene>
<feature type="transmembrane region" description="Helical" evidence="14">
    <location>
        <begin position="319"/>
        <end position="338"/>
    </location>
</feature>
<dbReference type="Gene3D" id="1.20.1730.10">
    <property type="entry name" value="Sodium/glucose cotransporter"/>
    <property type="match status" value="1"/>
</dbReference>
<evidence type="ECO:0000313" key="16">
    <source>
        <dbReference type="Proteomes" id="UP000234639"/>
    </source>
</evidence>
<feature type="transmembrane region" description="Helical" evidence="14">
    <location>
        <begin position="403"/>
        <end position="420"/>
    </location>
</feature>
<dbReference type="GO" id="GO:0015193">
    <property type="term" value="F:L-proline transmembrane transporter activity"/>
    <property type="evidence" value="ECO:0007669"/>
    <property type="project" value="TreeGrafter"/>
</dbReference>
<feature type="transmembrane region" description="Helical" evidence="14">
    <location>
        <begin position="238"/>
        <end position="259"/>
    </location>
</feature>
<comment type="caution">
    <text evidence="15">The sequence shown here is derived from an EMBL/GenBank/DDBJ whole genome shotgun (WGS) entry which is preliminary data.</text>
</comment>
<dbReference type="PANTHER" id="PTHR48086:SF3">
    <property type="entry name" value="SODIUM_PROLINE SYMPORTER"/>
    <property type="match status" value="1"/>
</dbReference>
<feature type="transmembrane region" description="Helical" evidence="14">
    <location>
        <begin position="427"/>
        <end position="445"/>
    </location>
</feature>
<evidence type="ECO:0000256" key="4">
    <source>
        <dbReference type="ARBA" id="ARBA00022475"/>
    </source>
</evidence>
<protein>
    <recommendedName>
        <fullName evidence="14">Sodium/proline symporter</fullName>
    </recommendedName>
    <alternativeName>
        <fullName evidence="14">Proline permease</fullName>
    </alternativeName>
</protein>
<dbReference type="InterPro" id="IPR011851">
    <property type="entry name" value="Na/Pro_symporter"/>
</dbReference>
<dbReference type="GO" id="GO:0031402">
    <property type="term" value="F:sodium ion binding"/>
    <property type="evidence" value="ECO:0007669"/>
    <property type="project" value="UniProtKB-UniRule"/>
</dbReference>
<dbReference type="Pfam" id="PF00474">
    <property type="entry name" value="SSF"/>
    <property type="match status" value="1"/>
</dbReference>
<keyword evidence="6 14" id="KW-0769">Symport</keyword>
<dbReference type="AlphaFoldDB" id="A0A2I1NAM1"/>
<dbReference type="Proteomes" id="UP000234639">
    <property type="component" value="Unassembled WGS sequence"/>
</dbReference>
<feature type="transmembrane region" description="Helical" evidence="14">
    <location>
        <begin position="187"/>
        <end position="207"/>
    </location>
</feature>
<evidence type="ECO:0000256" key="14">
    <source>
        <dbReference type="RuleBase" id="RU366012"/>
    </source>
</evidence>
<keyword evidence="5 14" id="KW-0812">Transmembrane</keyword>
<dbReference type="InterPro" id="IPR038377">
    <property type="entry name" value="Na/Glc_symporter_sf"/>
</dbReference>
<evidence type="ECO:0000256" key="7">
    <source>
        <dbReference type="ARBA" id="ARBA00022989"/>
    </source>
</evidence>
<dbReference type="PANTHER" id="PTHR48086">
    <property type="entry name" value="SODIUM/PROLINE SYMPORTER-RELATED"/>
    <property type="match status" value="1"/>
</dbReference>
<dbReference type="NCBIfam" id="TIGR00813">
    <property type="entry name" value="sss"/>
    <property type="match status" value="1"/>
</dbReference>
<evidence type="ECO:0000256" key="10">
    <source>
        <dbReference type="ARBA" id="ARBA00023136"/>
    </source>
</evidence>
<organism evidence="15 16">
    <name type="scientific">Campylobacter ureolyticus</name>
    <dbReference type="NCBI Taxonomy" id="827"/>
    <lineage>
        <taxon>Bacteria</taxon>
        <taxon>Pseudomonadati</taxon>
        <taxon>Campylobacterota</taxon>
        <taxon>Epsilonproteobacteria</taxon>
        <taxon>Campylobacterales</taxon>
        <taxon>Campylobacteraceae</taxon>
        <taxon>Campylobacter</taxon>
    </lineage>
</organism>
<proteinExistence type="inferred from homology"/>
<dbReference type="CDD" id="cd11475">
    <property type="entry name" value="SLC5sbd_PutP"/>
    <property type="match status" value="1"/>
</dbReference>
<reference evidence="15 16" key="1">
    <citation type="submission" date="2017-12" db="EMBL/GenBank/DDBJ databases">
        <title>Phylogenetic diversity of female urinary microbiome.</title>
        <authorList>
            <person name="Thomas-White K."/>
            <person name="Wolfe A.J."/>
        </authorList>
    </citation>
    <scope>NUCLEOTIDE SEQUENCE [LARGE SCALE GENOMIC DNA]</scope>
    <source>
        <strain evidence="15 16">UMB0112</strain>
    </source>
</reference>
<feature type="transmembrane region" description="Helical" evidence="14">
    <location>
        <begin position="66"/>
        <end position="86"/>
    </location>
</feature>
<dbReference type="GO" id="GO:0005298">
    <property type="term" value="F:proline:sodium symporter activity"/>
    <property type="evidence" value="ECO:0007669"/>
    <property type="project" value="UniProtKB-UniRule"/>
</dbReference>
<evidence type="ECO:0000256" key="1">
    <source>
        <dbReference type="ARBA" id="ARBA00004651"/>
    </source>
</evidence>
<feature type="transmembrane region" description="Helical" evidence="14">
    <location>
        <begin position="6"/>
        <end position="24"/>
    </location>
</feature>
<evidence type="ECO:0000256" key="2">
    <source>
        <dbReference type="ARBA" id="ARBA00006434"/>
    </source>
</evidence>
<name>A0A2I1NAM1_9BACT</name>
<feature type="transmembrane region" description="Helical" evidence="14">
    <location>
        <begin position="153"/>
        <end position="175"/>
    </location>
</feature>
<keyword evidence="7 14" id="KW-1133">Transmembrane helix</keyword>
<dbReference type="NCBIfam" id="TIGR02121">
    <property type="entry name" value="Na_Pro_sym"/>
    <property type="match status" value="1"/>
</dbReference>
<evidence type="ECO:0000256" key="3">
    <source>
        <dbReference type="ARBA" id="ARBA00022448"/>
    </source>
</evidence>
<keyword evidence="3 14" id="KW-0813">Transport</keyword>
<evidence type="ECO:0000256" key="13">
    <source>
        <dbReference type="RuleBase" id="RU362091"/>
    </source>
</evidence>
<keyword evidence="4 14" id="KW-1003">Cell membrane</keyword>
<evidence type="ECO:0000256" key="9">
    <source>
        <dbReference type="ARBA" id="ARBA00023065"/>
    </source>
</evidence>
<keyword evidence="8 14" id="KW-0915">Sodium</keyword>
<dbReference type="InterPro" id="IPR001734">
    <property type="entry name" value="Na/solute_symporter"/>
</dbReference>
<comment type="catalytic activity">
    <reaction evidence="12">
        <text>L-proline(in) + Na(+)(in) = L-proline(out) + Na(+)(out)</text>
        <dbReference type="Rhea" id="RHEA:28967"/>
        <dbReference type="ChEBI" id="CHEBI:29101"/>
        <dbReference type="ChEBI" id="CHEBI:60039"/>
    </reaction>
</comment>
<evidence type="ECO:0000256" key="12">
    <source>
        <dbReference type="ARBA" id="ARBA00033708"/>
    </source>
</evidence>
<accession>A0A2I1NAM1</accession>
<dbReference type="RefSeq" id="WP_101636998.1">
    <property type="nucleotide sequence ID" value="NZ_PKHU01000003.1"/>
</dbReference>
<dbReference type="PROSITE" id="PS50283">
    <property type="entry name" value="NA_SOLUT_SYMP_3"/>
    <property type="match status" value="1"/>
</dbReference>
<keyword evidence="14" id="KW-0029">Amino-acid transport</keyword>
<evidence type="ECO:0000256" key="11">
    <source>
        <dbReference type="ARBA" id="ARBA00023201"/>
    </source>
</evidence>
<sequence>MNFSTYLAIGLYFVILLFIGKISYNKNAGLNEYLLDNRSLGPFVTALSAGASDMSGWMLLGLPGAIYLSGLCNIWIAIGLTIGAWCNYKFLAKRLRVYTEVADDSVTIPDFLENRFKDKTKVLRIVSGLVILVFYTLYVSSGIIAGGKTFSSFFGLPFSLGAVLTTLIVVFYTFFGGFKAVCLTDAFQGALMFLVLIIIPVGAYFALDLSNTSFFKEVLKYENIASSQHLNPFSNQTFLGILGLLAWGLGYFGQPHIIVRFMAIRSSKELDQARNIGISWMALGLLGAVCSGLIGFVYFNQQGINLKDAETVFLELGKTLFHPFFVGIIITAVLAAIMSTMSSQLLVTASSVTKDFIFAFYKKDVSAKTQTLISRISVVFIAVISTFLAFVYKNTVLGVVGNAWAGFGASFGAVLLFSLYSKKMTALSALLGMVSGGGVVILWIVFNLSSVVYEILPGFFVSSLVIILVNKYSEVLGKMTDEPKQSAIFAEFEKMKKRSDDGK</sequence>
<dbReference type="GO" id="GO:0005886">
    <property type="term" value="C:plasma membrane"/>
    <property type="evidence" value="ECO:0007669"/>
    <property type="project" value="UniProtKB-SubCell"/>
</dbReference>
<keyword evidence="10 14" id="KW-0472">Membrane</keyword>
<evidence type="ECO:0000256" key="8">
    <source>
        <dbReference type="ARBA" id="ARBA00023053"/>
    </source>
</evidence>
<evidence type="ECO:0000256" key="5">
    <source>
        <dbReference type="ARBA" id="ARBA00022692"/>
    </source>
</evidence>
<comment type="similarity">
    <text evidence="2 13">Belongs to the sodium:solute symporter (SSF) (TC 2.A.21) family.</text>
</comment>
<feature type="transmembrane region" description="Helical" evidence="14">
    <location>
        <begin position="451"/>
        <end position="469"/>
    </location>
</feature>
<feature type="transmembrane region" description="Helical" evidence="14">
    <location>
        <begin position="122"/>
        <end position="147"/>
    </location>
</feature>
<feature type="transmembrane region" description="Helical" evidence="14">
    <location>
        <begin position="280"/>
        <end position="299"/>
    </location>
</feature>
<keyword evidence="11 14" id="KW-0739">Sodium transport</keyword>
<evidence type="ECO:0000256" key="6">
    <source>
        <dbReference type="ARBA" id="ARBA00022847"/>
    </source>
</evidence>
<evidence type="ECO:0000313" key="15">
    <source>
        <dbReference type="EMBL" id="PKZ29412.1"/>
    </source>
</evidence>
<dbReference type="GO" id="GO:0015824">
    <property type="term" value="P:proline transport"/>
    <property type="evidence" value="ECO:0007669"/>
    <property type="project" value="UniProtKB-UniRule"/>
</dbReference>
<dbReference type="EMBL" id="PKHU01000003">
    <property type="protein sequence ID" value="PKZ29412.1"/>
    <property type="molecule type" value="Genomic_DNA"/>
</dbReference>
<comment type="subcellular location">
    <subcellularLocation>
        <location evidence="1 14">Cell membrane</location>
        <topology evidence="1 14">Multi-pass membrane protein</topology>
    </subcellularLocation>
</comment>
<keyword evidence="9 14" id="KW-0406">Ion transport</keyword>